<evidence type="ECO:0000313" key="2">
    <source>
        <dbReference type="EMBL" id="MCA9375194.1"/>
    </source>
</evidence>
<evidence type="ECO:0000313" key="3">
    <source>
        <dbReference type="Proteomes" id="UP000748332"/>
    </source>
</evidence>
<reference evidence="2" key="1">
    <citation type="submission" date="2020-04" db="EMBL/GenBank/DDBJ databases">
        <authorList>
            <person name="Zhang T."/>
        </authorList>
    </citation>
    <scope>NUCLEOTIDE SEQUENCE</scope>
    <source>
        <strain evidence="2">HKST-UBA16</strain>
    </source>
</reference>
<feature type="compositionally biased region" description="Basic and acidic residues" evidence="1">
    <location>
        <begin position="84"/>
        <end position="99"/>
    </location>
</feature>
<sequence length="168" mass="19580">MATTIKCEQCGNVIEITDAIRKELEAKVLQETQAKHDAEIKSLKEKQEQLEEQKQKEIEQVKQEISASAKKDAIEKVRKEYDAKISSTKEESEEREKQNQELQKQVSDLIKQLRESKDTEGKLKIQFEKQLLEEQDKIKQGAKKEAQEELNLQIAQKDKMLDDLKKQL</sequence>
<comment type="caution">
    <text evidence="2">The sequence shown here is derived from an EMBL/GenBank/DDBJ whole genome shotgun (WGS) entry which is preliminary data.</text>
</comment>
<feature type="compositionally biased region" description="Basic and acidic residues" evidence="1">
    <location>
        <begin position="46"/>
        <end position="62"/>
    </location>
</feature>
<dbReference type="AlphaFoldDB" id="A0A955HZB1"/>
<dbReference type="EMBL" id="JAGQLM010000108">
    <property type="protein sequence ID" value="MCA9375194.1"/>
    <property type="molecule type" value="Genomic_DNA"/>
</dbReference>
<evidence type="ECO:0000256" key="1">
    <source>
        <dbReference type="SAM" id="MobiDB-lite"/>
    </source>
</evidence>
<gene>
    <name evidence="2" type="ORF">KC622_02590</name>
</gene>
<protein>
    <recommendedName>
        <fullName evidence="4">DUF2130 domain-containing protein</fullName>
    </recommendedName>
</protein>
<dbReference type="Proteomes" id="UP000748332">
    <property type="component" value="Unassembled WGS sequence"/>
</dbReference>
<name>A0A955HZB1_9BACT</name>
<feature type="non-terminal residue" evidence="2">
    <location>
        <position position="168"/>
    </location>
</feature>
<organism evidence="2 3">
    <name type="scientific">Candidatus Dojkabacteria bacterium</name>
    <dbReference type="NCBI Taxonomy" id="2099670"/>
    <lineage>
        <taxon>Bacteria</taxon>
        <taxon>Candidatus Dojkabacteria</taxon>
    </lineage>
</organism>
<feature type="region of interest" description="Disordered" evidence="1">
    <location>
        <begin position="84"/>
        <end position="105"/>
    </location>
</feature>
<feature type="region of interest" description="Disordered" evidence="1">
    <location>
        <begin position="46"/>
        <end position="70"/>
    </location>
</feature>
<evidence type="ECO:0008006" key="4">
    <source>
        <dbReference type="Google" id="ProtNLM"/>
    </source>
</evidence>
<reference evidence="2" key="2">
    <citation type="journal article" date="2021" name="Microbiome">
        <title>Successional dynamics and alternative stable states in a saline activated sludge microbial community over 9 years.</title>
        <authorList>
            <person name="Wang Y."/>
            <person name="Ye J."/>
            <person name="Ju F."/>
            <person name="Liu L."/>
            <person name="Boyd J.A."/>
            <person name="Deng Y."/>
            <person name="Parks D.H."/>
            <person name="Jiang X."/>
            <person name="Yin X."/>
            <person name="Woodcroft B.J."/>
            <person name="Tyson G.W."/>
            <person name="Hugenholtz P."/>
            <person name="Polz M.F."/>
            <person name="Zhang T."/>
        </authorList>
    </citation>
    <scope>NUCLEOTIDE SEQUENCE</scope>
    <source>
        <strain evidence="2">HKST-UBA16</strain>
    </source>
</reference>
<accession>A0A955HZB1</accession>
<proteinExistence type="predicted"/>